<name>A0A0A6NYS9_9GAMM</name>
<accession>A0A0A6NYS9</accession>
<proteinExistence type="predicted"/>
<keyword evidence="1" id="KW-1133">Transmembrane helix</keyword>
<protein>
    <recommendedName>
        <fullName evidence="4">Glycosyltransferase RgtA/B/C/D-like domain-containing protein</fullName>
    </recommendedName>
</protein>
<sequence>MNHPSLLTYKENKWVKAFLFFSLWGSAVLFQQHHIILLIIGFLWIVLNHLQSQRDNWSTYLTHSVAVLIPISLMWTLYHTALQAWWLADDPALLQNVVEHGIFSHFYQSDVWRSLSYANLTPWVALSLGIDWQLFGLEPLGFYWHHLLSFSIVLIIAYLVLNLFFSPLICSLTLSLFVASVPSANIAQFLMVRHYLEGLGLSLLAIWGYVKAVQTQRHGWAYLGSLFYLLATTAKEIYVPLVVVLPCLPVGNWRQRWKMLIPFVAVAGSYVLWRIYMLKPSQMLTGYGDLSPKLNWDSALPSRVPEVLGWQHSWQLLIMLLAAFVYLFIIFKYLKNIQWIQLCAVLLWLAVTLLPIVPVLSILDSRYLFLPYFVFCIGVAFSLQLLMDKQWHYVALGLGLSVLAVGVKSVESGVIRQVDLLKQYRIEGNLILTDKNANGLLVNPIGADWYYQSLQWLREHVLKLPKGARLLQRP</sequence>
<evidence type="ECO:0000313" key="3">
    <source>
        <dbReference type="Proteomes" id="UP000076962"/>
    </source>
</evidence>
<feature type="transmembrane region" description="Helical" evidence="1">
    <location>
        <begin position="168"/>
        <end position="186"/>
    </location>
</feature>
<evidence type="ECO:0000256" key="1">
    <source>
        <dbReference type="SAM" id="Phobius"/>
    </source>
</evidence>
<feature type="transmembrane region" description="Helical" evidence="1">
    <location>
        <begin position="59"/>
        <end position="78"/>
    </location>
</feature>
<feature type="transmembrane region" description="Helical" evidence="1">
    <location>
        <begin position="339"/>
        <end position="360"/>
    </location>
</feature>
<evidence type="ECO:0000313" key="2">
    <source>
        <dbReference type="EMBL" id="OAD20106.1"/>
    </source>
</evidence>
<evidence type="ECO:0008006" key="4">
    <source>
        <dbReference type="Google" id="ProtNLM"/>
    </source>
</evidence>
<feature type="transmembrane region" description="Helical" evidence="1">
    <location>
        <begin position="222"/>
        <end position="245"/>
    </location>
</feature>
<dbReference type="Proteomes" id="UP000076962">
    <property type="component" value="Unassembled WGS sequence"/>
</dbReference>
<keyword evidence="3" id="KW-1185">Reference proteome</keyword>
<dbReference type="AlphaFoldDB" id="A0A0A6NYS9"/>
<dbReference type="EMBL" id="LUTY01002550">
    <property type="protein sequence ID" value="OAD20106.1"/>
    <property type="molecule type" value="Genomic_DNA"/>
</dbReference>
<reference evidence="2 3" key="1">
    <citation type="submission" date="2016-05" db="EMBL/GenBank/DDBJ databases">
        <title>Single-cell genome of chain-forming Candidatus Thiomargarita nelsonii and comparison to other large sulfur-oxidizing bacteria.</title>
        <authorList>
            <person name="Winkel M."/>
            <person name="Salman V."/>
            <person name="Woyke T."/>
            <person name="Schulz-Vogt H."/>
            <person name="Richter M."/>
            <person name="Flood B."/>
            <person name="Bailey J."/>
            <person name="Amann R."/>
            <person name="Mussmann M."/>
        </authorList>
    </citation>
    <scope>NUCLEOTIDE SEQUENCE [LARGE SCALE GENOMIC DNA]</scope>
    <source>
        <strain evidence="2 3">THI036</strain>
    </source>
</reference>
<comment type="caution">
    <text evidence="2">The sequence shown here is derived from an EMBL/GenBank/DDBJ whole genome shotgun (WGS) entry which is preliminary data.</text>
</comment>
<feature type="transmembrane region" description="Helical" evidence="1">
    <location>
        <begin position="20"/>
        <end position="47"/>
    </location>
</feature>
<keyword evidence="1" id="KW-0472">Membrane</keyword>
<keyword evidence="1" id="KW-0812">Transmembrane</keyword>
<feature type="transmembrane region" description="Helical" evidence="1">
    <location>
        <begin position="142"/>
        <end position="161"/>
    </location>
</feature>
<feature type="transmembrane region" description="Helical" evidence="1">
    <location>
        <begin position="257"/>
        <end position="276"/>
    </location>
</feature>
<feature type="transmembrane region" description="Helical" evidence="1">
    <location>
        <begin position="393"/>
        <end position="415"/>
    </location>
</feature>
<organism evidence="2 3">
    <name type="scientific">Candidatus Thiomargarita nelsonii</name>
    <dbReference type="NCBI Taxonomy" id="1003181"/>
    <lineage>
        <taxon>Bacteria</taxon>
        <taxon>Pseudomonadati</taxon>
        <taxon>Pseudomonadota</taxon>
        <taxon>Gammaproteobacteria</taxon>
        <taxon>Thiotrichales</taxon>
        <taxon>Thiotrichaceae</taxon>
        <taxon>Thiomargarita</taxon>
    </lineage>
</organism>
<gene>
    <name evidence="2" type="ORF">THIOM_004215</name>
</gene>
<feature type="transmembrane region" description="Helical" evidence="1">
    <location>
        <begin position="367"/>
        <end position="387"/>
    </location>
</feature>
<feature type="transmembrane region" description="Helical" evidence="1">
    <location>
        <begin position="313"/>
        <end position="333"/>
    </location>
</feature>